<reference evidence="6" key="1">
    <citation type="submission" date="2016-06" db="UniProtKB">
        <authorList>
            <consortium name="WormBaseParasite"/>
        </authorList>
    </citation>
    <scope>IDENTIFICATION</scope>
</reference>
<accession>A0A183TDN3</accession>
<dbReference type="Proteomes" id="UP000275846">
    <property type="component" value="Unassembled WGS sequence"/>
</dbReference>
<evidence type="ECO:0000259" key="3">
    <source>
        <dbReference type="PROSITE" id="PS50157"/>
    </source>
</evidence>
<evidence type="ECO:0000256" key="1">
    <source>
        <dbReference type="PROSITE-ProRule" id="PRU00042"/>
    </source>
</evidence>
<proteinExistence type="predicted"/>
<evidence type="ECO:0000256" key="2">
    <source>
        <dbReference type="SAM" id="MobiDB-lite"/>
    </source>
</evidence>
<evidence type="ECO:0000313" key="5">
    <source>
        <dbReference type="Proteomes" id="UP000275846"/>
    </source>
</evidence>
<name>A0A183TDN3_SCHSO</name>
<evidence type="ECO:0000313" key="4">
    <source>
        <dbReference type="EMBL" id="VDM00967.1"/>
    </source>
</evidence>
<dbReference type="Pfam" id="PF00096">
    <property type="entry name" value="zf-C2H2"/>
    <property type="match status" value="1"/>
</dbReference>
<feature type="domain" description="C2H2-type" evidence="3">
    <location>
        <begin position="27"/>
        <end position="59"/>
    </location>
</feature>
<dbReference type="SUPFAM" id="SSF57667">
    <property type="entry name" value="beta-beta-alpha zinc fingers"/>
    <property type="match status" value="1"/>
</dbReference>
<organism evidence="6">
    <name type="scientific">Schistocephalus solidus</name>
    <name type="common">Tapeworm</name>
    <dbReference type="NCBI Taxonomy" id="70667"/>
    <lineage>
        <taxon>Eukaryota</taxon>
        <taxon>Metazoa</taxon>
        <taxon>Spiralia</taxon>
        <taxon>Lophotrochozoa</taxon>
        <taxon>Platyhelminthes</taxon>
        <taxon>Cestoda</taxon>
        <taxon>Eucestoda</taxon>
        <taxon>Diphyllobothriidea</taxon>
        <taxon>Diphyllobothriidae</taxon>
        <taxon>Schistocephalus</taxon>
    </lineage>
</organism>
<protein>
    <submittedName>
        <fullName evidence="6">C2H2-type domain-containing protein</fullName>
    </submittedName>
</protein>
<keyword evidence="1" id="KW-0479">Metal-binding</keyword>
<keyword evidence="1" id="KW-0862">Zinc</keyword>
<dbReference type="AlphaFoldDB" id="A0A183TDN3"/>
<dbReference type="EMBL" id="UYSU01039108">
    <property type="protein sequence ID" value="VDM00967.1"/>
    <property type="molecule type" value="Genomic_DNA"/>
</dbReference>
<sequence>MRPHIHLTHLTGEPVPGAPTHNRDRRLRCPHCPRAFTHRVGLFGHMRICDSGIHRNADNNDTSCTPSIPSIHTATATPTTMNDIPPAFTDFSCPKCARIFNSAPAWSVTGESITRKLVNQCQGFRHTAAIHRTEAGEPGPGAPTYSRRARLTDLLAPAHLHTAWAS</sequence>
<reference evidence="4 5" key="2">
    <citation type="submission" date="2018-11" db="EMBL/GenBank/DDBJ databases">
        <authorList>
            <consortium name="Pathogen Informatics"/>
        </authorList>
    </citation>
    <scope>NUCLEOTIDE SEQUENCE [LARGE SCALE GENOMIC DNA]</scope>
    <source>
        <strain evidence="4 5">NST_G2</strain>
    </source>
</reference>
<dbReference type="PROSITE" id="PS50157">
    <property type="entry name" value="ZINC_FINGER_C2H2_2"/>
    <property type="match status" value="1"/>
</dbReference>
<dbReference type="WBParaSite" id="SSLN_0001513401-mRNA-1">
    <property type="protein sequence ID" value="SSLN_0001513401-mRNA-1"/>
    <property type="gene ID" value="SSLN_0001513401"/>
</dbReference>
<gene>
    <name evidence="4" type="ORF">SSLN_LOCUS14581</name>
</gene>
<dbReference type="InterPro" id="IPR036236">
    <property type="entry name" value="Znf_C2H2_sf"/>
</dbReference>
<feature type="region of interest" description="Disordered" evidence="2">
    <location>
        <begin position="1"/>
        <end position="23"/>
    </location>
</feature>
<dbReference type="OrthoDB" id="10529165at2759"/>
<dbReference type="GO" id="GO:0008270">
    <property type="term" value="F:zinc ion binding"/>
    <property type="evidence" value="ECO:0007669"/>
    <property type="project" value="UniProtKB-KW"/>
</dbReference>
<keyword evidence="1" id="KW-0863">Zinc-finger</keyword>
<evidence type="ECO:0000313" key="6">
    <source>
        <dbReference type="WBParaSite" id="SSLN_0001513401-mRNA-1"/>
    </source>
</evidence>
<keyword evidence="5" id="KW-1185">Reference proteome</keyword>
<dbReference type="InterPro" id="IPR013087">
    <property type="entry name" value="Znf_C2H2_type"/>
</dbReference>